<dbReference type="KEGG" id="lfa:LFA_2837"/>
<evidence type="ECO:0000256" key="1">
    <source>
        <dbReference type="ARBA" id="ARBA00022679"/>
    </source>
</evidence>
<dbReference type="SUPFAM" id="SSF81301">
    <property type="entry name" value="Nucleotidyltransferase"/>
    <property type="match status" value="2"/>
</dbReference>
<dbReference type="GO" id="GO:0000820">
    <property type="term" value="P:regulation of glutamine family amino acid metabolic process"/>
    <property type="evidence" value="ECO:0007669"/>
    <property type="project" value="TreeGrafter"/>
</dbReference>
<dbReference type="NCBIfam" id="NF008292">
    <property type="entry name" value="PRK11072.1"/>
    <property type="match status" value="1"/>
</dbReference>
<dbReference type="GO" id="GO:0008882">
    <property type="term" value="F:[glutamate-ammonia-ligase] adenylyltransferase activity"/>
    <property type="evidence" value="ECO:0007669"/>
    <property type="project" value="UniProtKB-EC"/>
</dbReference>
<dbReference type="HOGENOM" id="CLU_006233_0_1_6"/>
<evidence type="ECO:0000259" key="7">
    <source>
        <dbReference type="Pfam" id="PF03710"/>
    </source>
</evidence>
<dbReference type="Proteomes" id="UP000032430">
    <property type="component" value="Chromosome I"/>
</dbReference>
<accession>A0A098G6U5</accession>
<evidence type="ECO:0000256" key="4">
    <source>
        <dbReference type="ARBA" id="ARBA00022840"/>
    </source>
</evidence>
<name>A0A098G6U5_9GAMM</name>
<dbReference type="Gene3D" id="1.20.120.1510">
    <property type="match status" value="1"/>
</dbReference>
<dbReference type="Gene3D" id="1.20.120.330">
    <property type="entry name" value="Nucleotidyltransferases domain 2"/>
    <property type="match status" value="2"/>
</dbReference>
<evidence type="ECO:0000259" key="8">
    <source>
        <dbReference type="Pfam" id="PF08335"/>
    </source>
</evidence>
<feature type="domain" description="Glutamate-ammonia ligase adenylyltransferase repeated" evidence="7">
    <location>
        <begin position="43"/>
        <end position="270"/>
    </location>
</feature>
<evidence type="ECO:0000256" key="3">
    <source>
        <dbReference type="ARBA" id="ARBA00022741"/>
    </source>
</evidence>
<evidence type="ECO:0000256" key="5">
    <source>
        <dbReference type="ARBA" id="ARBA00022842"/>
    </source>
</evidence>
<dbReference type="SUPFAM" id="SSF81593">
    <property type="entry name" value="Nucleotidyltransferase substrate binding subunit/domain"/>
    <property type="match status" value="2"/>
</dbReference>
<keyword evidence="2 9" id="KW-0548">Nucleotidyltransferase</keyword>
<dbReference type="InterPro" id="IPR043519">
    <property type="entry name" value="NT_sf"/>
</dbReference>
<dbReference type="GO" id="GO:0016874">
    <property type="term" value="F:ligase activity"/>
    <property type="evidence" value="ECO:0007669"/>
    <property type="project" value="UniProtKB-KW"/>
</dbReference>
<keyword evidence="3" id="KW-0547">Nucleotide-binding</keyword>
<dbReference type="EC" id="2.7.7.42" evidence="9"/>
<gene>
    <name evidence="9" type="primary">glnE</name>
    <name evidence="9" type="ORF">LFA_2837</name>
</gene>
<keyword evidence="1 9" id="KW-0808">Transferase</keyword>
<dbReference type="Pfam" id="PF03710">
    <property type="entry name" value="GlnE"/>
    <property type="match status" value="2"/>
</dbReference>
<feature type="domain" description="PII-uridylyltransferase/Glutamine-synthetase adenylyltransferase" evidence="8">
    <location>
        <begin position="297"/>
        <end position="432"/>
    </location>
</feature>
<dbReference type="STRING" id="1212491.LFA_2837"/>
<sequence>MQFMPQTIVFPELLSSKSWFIEKHLASVQHSLKNSAEKLLLISDYACRQVSLLISLLANDPCDALLPRNDYFSALNNVKTDLPQAVYMRELRHFRHSHFLRLLLLEIAGRANTEEVMYSWSDCADALILHALDYCCRSVSVRYGSAKDEKGQKVQLYTLAMGKLGGRELNYSSDIDLIFAYDAAGHTDGAEQISNQQYFSKVVQLLAQVLQNITADGFVFRVDLRLRPNGESGPLVSSLAAMETYYQEQGRDWERYAMVKARIISESRDKSHSWFDRLITPFVYRRYVDFSVIESLRSMKAMIEREVQLNPRLNDIKRGQGGIREVEFIIQNFQLIRGGRLPQLQQQNALSALAVLKQEQLLPRSDALKQAYLFLRKLENVLQSLNDQQTHSLPEDELKQAQVILALGYTQWDGFLVKLHQYQRIISHSFHLVLGKVEAYEDEKRLLANQLSSLWQGHVEDSMAINLLASLGYKNSSHCYQMLHAFRHSPRCRRLSQGARMRLDRFMVLLLTELTHFAETDGVLLHVMHLLENIVGRSAYLALLTENPHALKELLFWFANSSFITSLLVAQPFLLEVLLDQEKNWKPLSRQQLEQILAEKLSHASDLELQEEILRQFKLTNWLMAARAELYGLCHSVRIGQFLSDVAQIIVSQVLDMASKQLSARHPEMIEIISRFAIIAYGTFGSREMNYASDLDLVFLYNAEPSQEALVTRLTQKILHMLTTRSQAGVLYSVDTRLRPSGAAGLLVSHVDAFVEYQKNHAWTWEHQALLKARIIIGDPRIKQKFLHLKKSVLALSRERMVLQQEVLMMRAKIDLHQEAEPIKHARGGLLDLEFLIQFLVLNLQNPNLARYTHTLSQLQQLFLAHVIEKEQFTILKRAYSYYHYLLHQKILQPNPGTDIAATQEKVASVCDALYEVEN</sequence>
<keyword evidence="5" id="KW-0460">Magnesium</keyword>
<dbReference type="PANTHER" id="PTHR30621">
    <property type="entry name" value="GLUTAMINE SYNTHETASE ADENYLYLTRANSFERASE"/>
    <property type="match status" value="1"/>
</dbReference>
<keyword evidence="6" id="KW-0511">Multifunctional enzyme</keyword>
<dbReference type="InterPro" id="IPR023057">
    <property type="entry name" value="GlnE"/>
</dbReference>
<dbReference type="Gene3D" id="3.30.460.10">
    <property type="entry name" value="Beta Polymerase, domain 2"/>
    <property type="match status" value="2"/>
</dbReference>
<dbReference type="GO" id="GO:0005829">
    <property type="term" value="C:cytosol"/>
    <property type="evidence" value="ECO:0007669"/>
    <property type="project" value="TreeGrafter"/>
</dbReference>
<dbReference type="InterPro" id="IPR013546">
    <property type="entry name" value="PII_UdlTrfase/GS_AdlTrfase"/>
</dbReference>
<feature type="domain" description="Glutamate-ammonia ligase adenylyltransferase repeated" evidence="7">
    <location>
        <begin position="553"/>
        <end position="788"/>
    </location>
</feature>
<dbReference type="InterPro" id="IPR005190">
    <property type="entry name" value="GlnE_rpt_dom"/>
</dbReference>
<reference evidence="10" key="1">
    <citation type="submission" date="2014-09" db="EMBL/GenBank/DDBJ databases">
        <authorList>
            <person name="Gomez-Valero L."/>
        </authorList>
    </citation>
    <scope>NUCLEOTIDE SEQUENCE [LARGE SCALE GENOMIC DNA]</scope>
    <source>
        <strain evidence="10">ATCC700992</strain>
    </source>
</reference>
<protein>
    <submittedName>
        <fullName evidence="9">Glutamate-ammonia-ligase adenylyltransferase</fullName>
        <ecNumber evidence="9">2.7.7.42</ecNumber>
    </submittedName>
</protein>
<dbReference type="GO" id="GO:0005524">
    <property type="term" value="F:ATP binding"/>
    <property type="evidence" value="ECO:0007669"/>
    <property type="project" value="UniProtKB-KW"/>
</dbReference>
<proteinExistence type="predicted"/>
<evidence type="ECO:0000256" key="6">
    <source>
        <dbReference type="ARBA" id="ARBA00023268"/>
    </source>
</evidence>
<dbReference type="FunFam" id="1.20.120.330:FF:000005">
    <property type="entry name" value="Bifunctional glutamine synthetase adenylyltransferase/adenylyl-removing enzyme"/>
    <property type="match status" value="1"/>
</dbReference>
<organism evidence="9 10">
    <name type="scientific">Legionella fallonii LLAP-10</name>
    <dbReference type="NCBI Taxonomy" id="1212491"/>
    <lineage>
        <taxon>Bacteria</taxon>
        <taxon>Pseudomonadati</taxon>
        <taxon>Pseudomonadota</taxon>
        <taxon>Gammaproteobacteria</taxon>
        <taxon>Legionellales</taxon>
        <taxon>Legionellaceae</taxon>
        <taxon>Legionella</taxon>
    </lineage>
</organism>
<evidence type="ECO:0000256" key="2">
    <source>
        <dbReference type="ARBA" id="ARBA00022695"/>
    </source>
</evidence>
<dbReference type="Pfam" id="PF08335">
    <property type="entry name" value="GlnD_UR_UTase"/>
    <property type="match status" value="1"/>
</dbReference>
<keyword evidence="10" id="KW-1185">Reference proteome</keyword>
<dbReference type="AlphaFoldDB" id="A0A098G6U5"/>
<evidence type="ECO:0000313" key="9">
    <source>
        <dbReference type="EMBL" id="CEG58198.1"/>
    </source>
</evidence>
<dbReference type="EMBL" id="LN614827">
    <property type="protein sequence ID" value="CEG58198.1"/>
    <property type="molecule type" value="Genomic_DNA"/>
</dbReference>
<dbReference type="CDD" id="cd05401">
    <property type="entry name" value="NT_GlnE_GlnD_like"/>
    <property type="match status" value="2"/>
</dbReference>
<evidence type="ECO:0000313" key="10">
    <source>
        <dbReference type="Proteomes" id="UP000032430"/>
    </source>
</evidence>
<dbReference type="PANTHER" id="PTHR30621:SF0">
    <property type="entry name" value="BIFUNCTIONAL GLUTAMINE SYNTHETASE ADENYLYLTRANSFERASE_ADENYLYL-REMOVING ENZYME"/>
    <property type="match status" value="1"/>
</dbReference>
<keyword evidence="9" id="KW-0436">Ligase</keyword>
<keyword evidence="4" id="KW-0067">ATP-binding</keyword>